<organism evidence="17 18">
    <name type="scientific">Podospora australis</name>
    <dbReference type="NCBI Taxonomy" id="1536484"/>
    <lineage>
        <taxon>Eukaryota</taxon>
        <taxon>Fungi</taxon>
        <taxon>Dikarya</taxon>
        <taxon>Ascomycota</taxon>
        <taxon>Pezizomycotina</taxon>
        <taxon>Sordariomycetes</taxon>
        <taxon>Sordariomycetidae</taxon>
        <taxon>Sordariales</taxon>
        <taxon>Podosporaceae</taxon>
        <taxon>Podospora</taxon>
    </lineage>
</organism>
<dbReference type="PROSITE" id="PS00156">
    <property type="entry name" value="OMPDECASE"/>
    <property type="match status" value="1"/>
</dbReference>
<dbReference type="SUPFAM" id="SSF51366">
    <property type="entry name" value="Ribulose-phoshate binding barrel"/>
    <property type="match status" value="1"/>
</dbReference>
<feature type="region of interest" description="Disordered" evidence="13">
    <location>
        <begin position="166"/>
        <end position="193"/>
    </location>
</feature>
<feature type="compositionally biased region" description="Basic and acidic residues" evidence="13">
    <location>
        <begin position="961"/>
        <end position="976"/>
    </location>
</feature>
<dbReference type="InterPro" id="IPR011060">
    <property type="entry name" value="RibuloseP-bd_barrel"/>
</dbReference>
<sequence length="1166" mass="128040">MSDSHPTLTQTYHERAETASHPLSRYLFRLMDLKASNLCLSADVTTARELLALADKVGPSIVVLKTHYDLISGWDYNPQTGTGVKLAALARKHGFLIFEDRKFVDIGKTVQMQYTAGTARIIEWAHITNANIDAGKDMVRAMAEAAANWKARIHYEVKTSVSVGTPVADQFEDDQDQADDLSRDERDADGRKGSIVSITTVTQSFEPADSPRLAKTNEAGDELVFPGIEEPPLDRGLLLLAQMSSKGCLMTKDYTQACVEAAREHKEFVMGYVAQQSLNQTPDDNFIHMTPGCKLPPPDEEENGHVEGDGLGQQYNTPAKLINILGTDIIIVGRGIIQAGDPQKLPCTNCVSRRKQDSCHYETGAPTAREQQAAAAAIDITPTTGIANPNTVYSPDTISPTTATSSNAEDPRSGTKVAAETFGYTGAGTLGFLQKIENTPYYPASSTSSNSHPAEHNHLQDTSTSSFNTRERYKSLIRQLPARSYIDKLVAIYLRDFNWIYYALDRDVFETQLTQWFDTPFSVLSSGGPTLLPPDLRPFPALLFQVLAVALLVLSDDDDSSSEFSGLKYAGNMTYEDLAADYSESGLQVLSVLGKRNMTLTTVLAGFLRASFLKYVALVTESWHAVGSAMRDAMEIGLHRDSVDPVLSPSEASDPGNVLENQWEIERRRRTWMTLHMWDLNMAAVLGRPTTINLTMPFPSLPIDAPVPKNRKKEPVAKRLPDSPPTPLTRALWAYEILKPLITILELEKEGPCPKNFDKVDAVHKELLDLEARTPAVFRLENPDTRWDEELRGDEGDWIKLARVLLPQLSSFELMALHRPYIFTRKRSREEALRASLKMLDAQRLHFGLLGQGLYKTFSLFFGTFDAIILMAAIYILFPKENRELVSSALQHFQWAVERFEAMSAKNALAKAALGVLRAVGVRLKRSLGCAAGTVNGIDSKVDPALLKEPQQQSTAPTHVWDSERARRPDGEKTKGSDIWGNGAGANNTDGNGLEPSPVTTVAATGFSPLSQQTQPTPEMTTTIGDNCSSNNSNGFGAGGGLFTPSLFPTDSTGTTPGQQQPLDWSWNVPNDFDWASLQPIYATQDLVFHDLLSGLTDGSDLNGTTGTATTNWIGGVTGMEETAAVQQQQEEQQQGVPQMPIPGWQFEGDFGNDSVWSLLNQFGPV</sequence>
<feature type="binding site" evidence="12">
    <location>
        <position position="65"/>
    </location>
    <ligand>
        <name>substrate</name>
    </ligand>
</feature>
<proteinExistence type="inferred from homology"/>
<feature type="region of interest" description="Disordered" evidence="13">
    <location>
        <begin position="387"/>
        <end position="413"/>
    </location>
</feature>
<feature type="compositionally biased region" description="Acidic residues" evidence="13">
    <location>
        <begin position="170"/>
        <end position="179"/>
    </location>
</feature>
<evidence type="ECO:0000313" key="17">
    <source>
        <dbReference type="EMBL" id="KAK4188823.1"/>
    </source>
</evidence>
<dbReference type="Pfam" id="PF00215">
    <property type="entry name" value="OMPdecase"/>
    <property type="match status" value="1"/>
</dbReference>
<evidence type="ECO:0000256" key="14">
    <source>
        <dbReference type="SAM" id="Phobius"/>
    </source>
</evidence>
<feature type="binding site" evidence="12">
    <location>
        <position position="244"/>
    </location>
    <ligand>
        <name>substrate</name>
    </ligand>
</feature>
<keyword evidence="18" id="KW-1185">Reference proteome</keyword>
<evidence type="ECO:0000256" key="8">
    <source>
        <dbReference type="ARBA" id="ARBA00023242"/>
    </source>
</evidence>
<evidence type="ECO:0000256" key="2">
    <source>
        <dbReference type="ARBA" id="ARBA00011018"/>
    </source>
</evidence>
<comment type="caution">
    <text evidence="17">The sequence shown here is derived from an EMBL/GenBank/DDBJ whole genome shotgun (WGS) entry which is preliminary data.</text>
</comment>
<evidence type="ECO:0000259" key="16">
    <source>
        <dbReference type="SMART" id="SM00934"/>
    </source>
</evidence>
<accession>A0AAN6WUW1</accession>
<evidence type="ECO:0000259" key="15">
    <source>
        <dbReference type="SMART" id="SM00906"/>
    </source>
</evidence>
<keyword evidence="7" id="KW-0456">Lyase</keyword>
<evidence type="ECO:0000256" key="10">
    <source>
        <dbReference type="ARBA" id="ARBA00033428"/>
    </source>
</evidence>
<feature type="active site" description="For OMPdecase activity" evidence="11">
    <location>
        <position position="100"/>
    </location>
</feature>
<evidence type="ECO:0000256" key="6">
    <source>
        <dbReference type="ARBA" id="ARBA00022975"/>
    </source>
</evidence>
<evidence type="ECO:0000256" key="12">
    <source>
        <dbReference type="PIRSR" id="PIRSR614732-2"/>
    </source>
</evidence>
<dbReference type="AlphaFoldDB" id="A0AAN6WUW1"/>
<gene>
    <name evidence="17" type="ORF">QBC35DRAFT_514496</name>
</gene>
<keyword evidence="5" id="KW-0210">Decarboxylase</keyword>
<feature type="domain" description="Xylanolytic transcriptional activator regulatory" evidence="15">
    <location>
        <begin position="622"/>
        <end position="714"/>
    </location>
</feature>
<keyword evidence="14" id="KW-0472">Membrane</keyword>
<feature type="binding site" evidence="12">
    <location>
        <position position="334"/>
    </location>
    <ligand>
        <name>substrate</name>
    </ligand>
</feature>
<dbReference type="PANTHER" id="PTHR32119">
    <property type="entry name" value="OROTIDINE 5'-PHOSPHATE DECARBOXYLASE"/>
    <property type="match status" value="1"/>
</dbReference>
<dbReference type="InterPro" id="IPR018089">
    <property type="entry name" value="OMPdecase_AS"/>
</dbReference>
<feature type="compositionally biased region" description="Basic and acidic residues" evidence="13">
    <location>
        <begin position="180"/>
        <end position="192"/>
    </location>
</feature>
<dbReference type="PANTHER" id="PTHR32119:SF2">
    <property type="entry name" value="OROTIDINE 5'-PHOSPHATE DECARBOXYLASE"/>
    <property type="match status" value="1"/>
</dbReference>
<dbReference type="InterPro" id="IPR014732">
    <property type="entry name" value="OMPdecase"/>
</dbReference>
<dbReference type="Pfam" id="PF04082">
    <property type="entry name" value="Fungal_trans"/>
    <property type="match status" value="1"/>
</dbReference>
<dbReference type="GO" id="GO:0004590">
    <property type="term" value="F:orotidine-5'-phosphate decarboxylase activity"/>
    <property type="evidence" value="ECO:0007669"/>
    <property type="project" value="UniProtKB-EC"/>
</dbReference>
<dbReference type="Gene3D" id="3.20.20.70">
    <property type="entry name" value="Aldolase class I"/>
    <property type="match status" value="1"/>
</dbReference>
<dbReference type="Proteomes" id="UP001302126">
    <property type="component" value="Unassembled WGS sequence"/>
</dbReference>
<evidence type="ECO:0000256" key="4">
    <source>
        <dbReference type="ARBA" id="ARBA00021923"/>
    </source>
</evidence>
<evidence type="ECO:0000256" key="3">
    <source>
        <dbReference type="ARBA" id="ARBA00012321"/>
    </source>
</evidence>
<dbReference type="EMBL" id="MU864383">
    <property type="protein sequence ID" value="KAK4188823.1"/>
    <property type="molecule type" value="Genomic_DNA"/>
</dbReference>
<evidence type="ECO:0000313" key="18">
    <source>
        <dbReference type="Proteomes" id="UP001302126"/>
    </source>
</evidence>
<keyword evidence="14" id="KW-0812">Transmembrane</keyword>
<reference evidence="17" key="2">
    <citation type="submission" date="2023-05" db="EMBL/GenBank/DDBJ databases">
        <authorList>
            <consortium name="Lawrence Berkeley National Laboratory"/>
            <person name="Steindorff A."/>
            <person name="Hensen N."/>
            <person name="Bonometti L."/>
            <person name="Westerberg I."/>
            <person name="Brannstrom I.O."/>
            <person name="Guillou S."/>
            <person name="Cros-Aarteil S."/>
            <person name="Calhoun S."/>
            <person name="Haridas S."/>
            <person name="Kuo A."/>
            <person name="Mondo S."/>
            <person name="Pangilinan J."/>
            <person name="Riley R."/>
            <person name="Labutti K."/>
            <person name="Andreopoulos B."/>
            <person name="Lipzen A."/>
            <person name="Chen C."/>
            <person name="Yanf M."/>
            <person name="Daum C."/>
            <person name="Ng V."/>
            <person name="Clum A."/>
            <person name="Ohm R."/>
            <person name="Martin F."/>
            <person name="Silar P."/>
            <person name="Natvig D."/>
            <person name="Lalanne C."/>
            <person name="Gautier V."/>
            <person name="Ament-Velasquez S.L."/>
            <person name="Kruys A."/>
            <person name="Hutchinson M.I."/>
            <person name="Powell A.J."/>
            <person name="Barry K."/>
            <person name="Miller A.N."/>
            <person name="Grigoriev I.V."/>
            <person name="Debuchy R."/>
            <person name="Gladieux P."/>
            <person name="Thoren M.H."/>
            <person name="Johannesson H."/>
        </authorList>
    </citation>
    <scope>NUCLEOTIDE SEQUENCE</scope>
    <source>
        <strain evidence="17">PSN309</strain>
    </source>
</reference>
<dbReference type="InterPro" id="IPR007219">
    <property type="entry name" value="XnlR_reg_dom"/>
</dbReference>
<dbReference type="SMART" id="SM00934">
    <property type="entry name" value="OMPdecase"/>
    <property type="match status" value="1"/>
</dbReference>
<dbReference type="EC" id="4.1.1.23" evidence="3"/>
<keyword evidence="6" id="KW-0665">Pyrimidine biosynthesis</keyword>
<name>A0AAN6WUW1_9PEZI</name>
<dbReference type="GO" id="GO:0008270">
    <property type="term" value="F:zinc ion binding"/>
    <property type="evidence" value="ECO:0007669"/>
    <property type="project" value="InterPro"/>
</dbReference>
<comment type="similarity">
    <text evidence="2">Belongs to the OMP decarboxylase family.</text>
</comment>
<feature type="binding site" evidence="12">
    <location>
        <position position="43"/>
    </location>
    <ligand>
        <name>substrate</name>
    </ligand>
</feature>
<evidence type="ECO:0000256" key="9">
    <source>
        <dbReference type="ARBA" id="ARBA00031744"/>
    </source>
</evidence>
<dbReference type="InterPro" id="IPR013785">
    <property type="entry name" value="Aldolase_TIM"/>
</dbReference>
<evidence type="ECO:0000256" key="5">
    <source>
        <dbReference type="ARBA" id="ARBA00022793"/>
    </source>
</evidence>
<dbReference type="GO" id="GO:0044205">
    <property type="term" value="P:'de novo' UMP biosynthetic process"/>
    <property type="evidence" value="ECO:0007669"/>
    <property type="project" value="InterPro"/>
</dbReference>
<dbReference type="CDD" id="cd12148">
    <property type="entry name" value="fungal_TF_MHR"/>
    <property type="match status" value="1"/>
</dbReference>
<dbReference type="GO" id="GO:0005829">
    <property type="term" value="C:cytosol"/>
    <property type="evidence" value="ECO:0007669"/>
    <property type="project" value="TreeGrafter"/>
</dbReference>
<feature type="binding site" evidence="12">
    <location>
        <position position="313"/>
    </location>
    <ligand>
        <name>substrate</name>
    </ligand>
</feature>
<keyword evidence="8" id="KW-0539">Nucleus</keyword>
<comment type="pathway">
    <text evidence="1">Pyrimidine metabolism; UMP biosynthesis via de novo pathway; UMP from orotate: step 2/2.</text>
</comment>
<evidence type="ECO:0000256" key="7">
    <source>
        <dbReference type="ARBA" id="ARBA00023239"/>
    </source>
</evidence>
<keyword evidence="14" id="KW-1133">Transmembrane helix</keyword>
<dbReference type="GO" id="GO:0006207">
    <property type="term" value="P:'de novo' pyrimidine nucleobase biosynthetic process"/>
    <property type="evidence" value="ECO:0007669"/>
    <property type="project" value="InterPro"/>
</dbReference>
<dbReference type="GO" id="GO:0003677">
    <property type="term" value="F:DNA binding"/>
    <property type="evidence" value="ECO:0007669"/>
    <property type="project" value="InterPro"/>
</dbReference>
<feature type="transmembrane region" description="Helical" evidence="14">
    <location>
        <begin position="858"/>
        <end position="878"/>
    </location>
</feature>
<feature type="compositionally biased region" description="Polar residues" evidence="13">
    <location>
        <begin position="388"/>
        <end position="408"/>
    </location>
</feature>
<feature type="active site" description="For OMPdecase activity" evidence="11">
    <location>
        <position position="102"/>
    </location>
</feature>
<evidence type="ECO:0000256" key="11">
    <source>
        <dbReference type="PIRSR" id="PIRSR614732-1"/>
    </source>
</evidence>
<feature type="domain" description="Orotidine 5'-phosphate decarboxylase" evidence="16">
    <location>
        <begin position="37"/>
        <end position="345"/>
    </location>
</feature>
<evidence type="ECO:0000256" key="13">
    <source>
        <dbReference type="SAM" id="MobiDB-lite"/>
    </source>
</evidence>
<dbReference type="GO" id="GO:0006351">
    <property type="term" value="P:DNA-templated transcription"/>
    <property type="evidence" value="ECO:0007669"/>
    <property type="project" value="InterPro"/>
</dbReference>
<feature type="region of interest" description="Disordered" evidence="13">
    <location>
        <begin position="944"/>
        <end position="993"/>
    </location>
</feature>
<dbReference type="InterPro" id="IPR001754">
    <property type="entry name" value="OMPdeCOase_dom"/>
</dbReference>
<dbReference type="CDD" id="cd04725">
    <property type="entry name" value="OMP_decarboxylase_like"/>
    <property type="match status" value="1"/>
</dbReference>
<dbReference type="SMART" id="SM00906">
    <property type="entry name" value="Fungal_trans"/>
    <property type="match status" value="1"/>
</dbReference>
<protein>
    <recommendedName>
        <fullName evidence="4">Orotidine 5'-phosphate decarboxylase</fullName>
        <ecNumber evidence="3">4.1.1.23</ecNumber>
    </recommendedName>
    <alternativeName>
        <fullName evidence="10">OMP decarboxylase</fullName>
    </alternativeName>
    <alternativeName>
        <fullName evidence="9">Uridine 5'-monophosphate synthase</fullName>
    </alternativeName>
</protein>
<reference evidence="17" key="1">
    <citation type="journal article" date="2023" name="Mol. Phylogenet. Evol.">
        <title>Genome-scale phylogeny and comparative genomics of the fungal order Sordariales.</title>
        <authorList>
            <person name="Hensen N."/>
            <person name="Bonometti L."/>
            <person name="Westerberg I."/>
            <person name="Brannstrom I.O."/>
            <person name="Guillou S."/>
            <person name="Cros-Aarteil S."/>
            <person name="Calhoun S."/>
            <person name="Haridas S."/>
            <person name="Kuo A."/>
            <person name="Mondo S."/>
            <person name="Pangilinan J."/>
            <person name="Riley R."/>
            <person name="LaButti K."/>
            <person name="Andreopoulos B."/>
            <person name="Lipzen A."/>
            <person name="Chen C."/>
            <person name="Yan M."/>
            <person name="Daum C."/>
            <person name="Ng V."/>
            <person name="Clum A."/>
            <person name="Steindorff A."/>
            <person name="Ohm R.A."/>
            <person name="Martin F."/>
            <person name="Silar P."/>
            <person name="Natvig D.O."/>
            <person name="Lalanne C."/>
            <person name="Gautier V."/>
            <person name="Ament-Velasquez S.L."/>
            <person name="Kruys A."/>
            <person name="Hutchinson M.I."/>
            <person name="Powell A.J."/>
            <person name="Barry K."/>
            <person name="Miller A.N."/>
            <person name="Grigoriev I.V."/>
            <person name="Debuchy R."/>
            <person name="Gladieux P."/>
            <person name="Hiltunen Thoren M."/>
            <person name="Johannesson H."/>
        </authorList>
    </citation>
    <scope>NUCLEOTIDE SEQUENCE</scope>
    <source>
        <strain evidence="17">PSN309</strain>
    </source>
</reference>
<evidence type="ECO:0000256" key="1">
    <source>
        <dbReference type="ARBA" id="ARBA00004861"/>
    </source>
</evidence>
<feature type="active site" description="For OMPdecase activity" evidence="11">
    <location>
        <position position="105"/>
    </location>
</feature>
<feature type="binding site" evidence="12">
    <location>
        <position position="333"/>
    </location>
    <ligand>
        <name>substrate</name>
    </ligand>
</feature>
<feature type="region of interest" description="Disordered" evidence="13">
    <location>
        <begin position="442"/>
        <end position="466"/>
    </location>
</feature>